<evidence type="ECO:0000313" key="3">
    <source>
        <dbReference type="EMBL" id="MPC92281.1"/>
    </source>
</evidence>
<dbReference type="Proteomes" id="UP000324222">
    <property type="component" value="Unassembled WGS sequence"/>
</dbReference>
<comment type="caution">
    <text evidence="3">The sequence shown here is derived from an EMBL/GenBank/DDBJ whole genome shotgun (WGS) entry which is preliminary data.</text>
</comment>
<feature type="region of interest" description="Disordered" evidence="1">
    <location>
        <begin position="14"/>
        <end position="48"/>
    </location>
</feature>
<dbReference type="AlphaFoldDB" id="A0A5B7J347"/>
<proteinExistence type="predicted"/>
<gene>
    <name evidence="3" type="ORF">E2C01_087360</name>
</gene>
<evidence type="ECO:0000256" key="2">
    <source>
        <dbReference type="SAM" id="Phobius"/>
    </source>
</evidence>
<accession>A0A5B7J347</accession>
<keyword evidence="2" id="KW-0812">Transmembrane</keyword>
<feature type="compositionally biased region" description="Low complexity" evidence="1">
    <location>
        <begin position="14"/>
        <end position="26"/>
    </location>
</feature>
<feature type="compositionally biased region" description="Low complexity" evidence="1">
    <location>
        <begin position="38"/>
        <end position="48"/>
    </location>
</feature>
<feature type="compositionally biased region" description="Pro residues" evidence="1">
    <location>
        <begin position="27"/>
        <end position="37"/>
    </location>
</feature>
<keyword evidence="2" id="KW-0472">Membrane</keyword>
<evidence type="ECO:0000313" key="4">
    <source>
        <dbReference type="Proteomes" id="UP000324222"/>
    </source>
</evidence>
<reference evidence="3 4" key="1">
    <citation type="submission" date="2019-05" db="EMBL/GenBank/DDBJ databases">
        <title>Another draft genome of Portunus trituberculatus and its Hox gene families provides insights of decapod evolution.</title>
        <authorList>
            <person name="Jeong J.-H."/>
            <person name="Song I."/>
            <person name="Kim S."/>
            <person name="Choi T."/>
            <person name="Kim D."/>
            <person name="Ryu S."/>
            <person name="Kim W."/>
        </authorList>
    </citation>
    <scope>NUCLEOTIDE SEQUENCE [LARGE SCALE GENOMIC DNA]</scope>
    <source>
        <tissue evidence="3">Muscle</tissue>
    </source>
</reference>
<keyword evidence="4" id="KW-1185">Reference proteome</keyword>
<feature type="transmembrane region" description="Helical" evidence="2">
    <location>
        <begin position="88"/>
        <end position="113"/>
    </location>
</feature>
<protein>
    <submittedName>
        <fullName evidence="3">Uncharacterized protein</fullName>
    </submittedName>
</protein>
<name>A0A5B7J347_PORTR</name>
<organism evidence="3 4">
    <name type="scientific">Portunus trituberculatus</name>
    <name type="common">Swimming crab</name>
    <name type="synonym">Neptunus trituberculatus</name>
    <dbReference type="NCBI Taxonomy" id="210409"/>
    <lineage>
        <taxon>Eukaryota</taxon>
        <taxon>Metazoa</taxon>
        <taxon>Ecdysozoa</taxon>
        <taxon>Arthropoda</taxon>
        <taxon>Crustacea</taxon>
        <taxon>Multicrustacea</taxon>
        <taxon>Malacostraca</taxon>
        <taxon>Eumalacostraca</taxon>
        <taxon>Eucarida</taxon>
        <taxon>Decapoda</taxon>
        <taxon>Pleocyemata</taxon>
        <taxon>Brachyura</taxon>
        <taxon>Eubrachyura</taxon>
        <taxon>Portunoidea</taxon>
        <taxon>Portunidae</taxon>
        <taxon>Portuninae</taxon>
        <taxon>Portunus</taxon>
    </lineage>
</organism>
<keyword evidence="2" id="KW-1133">Transmembrane helix</keyword>
<sequence length="160" mass="17008">MHFYFTIPATSAVASGSSAATGRPQPNTAPQPPPPLASPASQQPTVSSSPAASALLPCFTVSFSPTASLSCFTASLPRFTDTLSCFTITLSCFTAILSCFTAYLSCFIANFFLPSNPFNLSTTISCWTSTSPYYSIAFPFFNTLYGATSFIHSRGEEEEV</sequence>
<evidence type="ECO:0000256" key="1">
    <source>
        <dbReference type="SAM" id="MobiDB-lite"/>
    </source>
</evidence>
<dbReference type="OrthoDB" id="7552755at2759"/>
<dbReference type="EMBL" id="VSRR010090708">
    <property type="protein sequence ID" value="MPC92281.1"/>
    <property type="molecule type" value="Genomic_DNA"/>
</dbReference>